<dbReference type="Proteomes" id="UP000308705">
    <property type="component" value="Unassembled WGS sequence"/>
</dbReference>
<gene>
    <name evidence="1" type="ORF">FDA94_32830</name>
</gene>
<evidence type="ECO:0008006" key="3">
    <source>
        <dbReference type="Google" id="ProtNLM"/>
    </source>
</evidence>
<dbReference type="OrthoDB" id="3541124at2"/>
<reference evidence="1 2" key="1">
    <citation type="submission" date="2019-04" db="EMBL/GenBank/DDBJ databases">
        <title>Herbidospora sp. NEAU-GS14.nov., a novel actinomycete isolated from soil.</title>
        <authorList>
            <person name="Han L."/>
        </authorList>
    </citation>
    <scope>NUCLEOTIDE SEQUENCE [LARGE SCALE GENOMIC DNA]</scope>
    <source>
        <strain evidence="1 2">NEAU-GS14</strain>
    </source>
</reference>
<organism evidence="1 2">
    <name type="scientific">Herbidospora galbida</name>
    <dbReference type="NCBI Taxonomy" id="2575442"/>
    <lineage>
        <taxon>Bacteria</taxon>
        <taxon>Bacillati</taxon>
        <taxon>Actinomycetota</taxon>
        <taxon>Actinomycetes</taxon>
        <taxon>Streptosporangiales</taxon>
        <taxon>Streptosporangiaceae</taxon>
        <taxon>Herbidospora</taxon>
    </lineage>
</organism>
<evidence type="ECO:0000313" key="2">
    <source>
        <dbReference type="Proteomes" id="UP000308705"/>
    </source>
</evidence>
<sequence length="157" mass="17092">MMKASPARRLKAAALLVWLLPALTVEAVLVRLGLRPRPPVPMRNPDGSVTVTAIVHGFPVPVHAFSHHGWVPGDLTVYPDRVVHQPSGPDEAHSFIREGAIVTVGWPGEGVLKRGVMARVRVDLPDGRVIRINLRTAYKEVVEDLAGRPLGRRAAGY</sequence>
<dbReference type="EMBL" id="SZQA01000043">
    <property type="protein sequence ID" value="TKK83638.1"/>
    <property type="molecule type" value="Genomic_DNA"/>
</dbReference>
<protein>
    <recommendedName>
        <fullName evidence="3">DUF1850 domain-containing protein</fullName>
    </recommendedName>
</protein>
<accession>A0A4U3M4A6</accession>
<comment type="caution">
    <text evidence="1">The sequence shown here is derived from an EMBL/GenBank/DDBJ whole genome shotgun (WGS) entry which is preliminary data.</text>
</comment>
<evidence type="ECO:0000313" key="1">
    <source>
        <dbReference type="EMBL" id="TKK83638.1"/>
    </source>
</evidence>
<dbReference type="RefSeq" id="WP_137250956.1">
    <property type="nucleotide sequence ID" value="NZ_SZQA01000043.1"/>
</dbReference>
<proteinExistence type="predicted"/>
<dbReference type="AlphaFoldDB" id="A0A4U3M4A6"/>
<keyword evidence="2" id="KW-1185">Reference proteome</keyword>
<name>A0A4U3M4A6_9ACTN</name>